<dbReference type="RefSeq" id="WP_093754938.1">
    <property type="nucleotide sequence ID" value="NZ_BSYN01000002.1"/>
</dbReference>
<dbReference type="Proteomes" id="UP000198828">
    <property type="component" value="Unassembled WGS sequence"/>
</dbReference>
<accession>A0A1H3EIH7</accession>
<keyword evidence="3" id="KW-1185">Reference proteome</keyword>
<dbReference type="AlphaFoldDB" id="A0A1H3EIH7"/>
<feature type="domain" description="Phage head morphogenesis" evidence="1">
    <location>
        <begin position="171"/>
        <end position="290"/>
    </location>
</feature>
<dbReference type="InterPro" id="IPR006528">
    <property type="entry name" value="Phage_head_morphogenesis_dom"/>
</dbReference>
<proteinExistence type="predicted"/>
<sequence>MNKASQIYKSIDKTLNKLIEINAKDYLKYQKNKPWYSIALEGYIDITRGILEFLKKYAKQYWEIIEGKNIFITKTKDEDNSKKQLIDGYDGIINENIKKIIERTIDQSIDELEEFYDEIIRDFLIIEAAKAAAYDIGLKFNFNKFDVLTRNYLRDKKIKWAKQVAETTEKRVKELLVKGYEEGLGTYEIAELIYNDYLFSYERAETIARTELLSACNYADFTAWKLDDNIYGKKWSAVPDGRTRLNHALADGQVRKIDEPFTVGGELLMYPLDVSLGASARNVVNCRCTMFYLTKEEYEKEVSSFKGLIF</sequence>
<reference evidence="2 3" key="1">
    <citation type="submission" date="2016-10" db="EMBL/GenBank/DDBJ databases">
        <authorList>
            <person name="de Groot N.N."/>
        </authorList>
    </citation>
    <scope>NUCLEOTIDE SEQUENCE [LARGE SCALE GENOMIC DNA]</scope>
    <source>
        <strain evidence="2 3">DSM 23310</strain>
    </source>
</reference>
<organism evidence="2 3">
    <name type="scientific">Tepidimicrobium xylanilyticum</name>
    <dbReference type="NCBI Taxonomy" id="1123352"/>
    <lineage>
        <taxon>Bacteria</taxon>
        <taxon>Bacillati</taxon>
        <taxon>Bacillota</taxon>
        <taxon>Tissierellia</taxon>
        <taxon>Tissierellales</taxon>
        <taxon>Tepidimicrobiaceae</taxon>
        <taxon>Tepidimicrobium</taxon>
    </lineage>
</organism>
<dbReference type="EMBL" id="FNNG01000020">
    <property type="protein sequence ID" value="SDX78556.1"/>
    <property type="molecule type" value="Genomic_DNA"/>
</dbReference>
<protein>
    <submittedName>
        <fullName evidence="2">Phage Mu protein F like protein</fullName>
    </submittedName>
</protein>
<gene>
    <name evidence="2" type="ORF">SAMN05660923_02927</name>
</gene>
<evidence type="ECO:0000259" key="1">
    <source>
        <dbReference type="Pfam" id="PF04233"/>
    </source>
</evidence>
<evidence type="ECO:0000313" key="2">
    <source>
        <dbReference type="EMBL" id="SDX78556.1"/>
    </source>
</evidence>
<evidence type="ECO:0000313" key="3">
    <source>
        <dbReference type="Proteomes" id="UP000198828"/>
    </source>
</evidence>
<dbReference type="OrthoDB" id="9765386at2"/>
<dbReference type="Pfam" id="PF04233">
    <property type="entry name" value="Phage_Mu_F"/>
    <property type="match status" value="1"/>
</dbReference>
<name>A0A1H3EIH7_9FIRM</name>